<dbReference type="Pfam" id="PF00061">
    <property type="entry name" value="Lipocalin"/>
    <property type="match status" value="1"/>
</dbReference>
<keyword evidence="6 10" id="KW-0732">Signal</keyword>
<evidence type="ECO:0000256" key="8">
    <source>
        <dbReference type="ARBA" id="ARBA00023180"/>
    </source>
</evidence>
<dbReference type="GO" id="GO:0002682">
    <property type="term" value="P:regulation of immune system process"/>
    <property type="evidence" value="ECO:0007669"/>
    <property type="project" value="InterPro"/>
</dbReference>
<protein>
    <submittedName>
        <fullName evidence="12">Orosomucoid 1</fullName>
    </submittedName>
</protein>
<keyword evidence="7" id="KW-1015">Disulfide bond</keyword>
<dbReference type="InterPro" id="IPR012674">
    <property type="entry name" value="Calycin"/>
</dbReference>
<organism evidence="12 13">
    <name type="scientific">Sus scrofa</name>
    <name type="common">Pig</name>
    <dbReference type="NCBI Taxonomy" id="9823"/>
    <lineage>
        <taxon>Eukaryota</taxon>
        <taxon>Metazoa</taxon>
        <taxon>Chordata</taxon>
        <taxon>Craniata</taxon>
        <taxon>Vertebrata</taxon>
        <taxon>Euteleostomi</taxon>
        <taxon>Mammalia</taxon>
        <taxon>Eutheria</taxon>
        <taxon>Laurasiatheria</taxon>
        <taxon>Artiodactyla</taxon>
        <taxon>Suina</taxon>
        <taxon>Suidae</taxon>
        <taxon>Sus</taxon>
    </lineage>
</organism>
<sequence length="216" mass="24399">MALLWGLAVLSLLPLLDAQNPLCANLTAVPITNATLDLISGKWYYIGSAFRNPQYNESARSIQAAFFFFDPKPAEDKINLREYQTIGNQCIYNDSSLKVHRENGSLSKHEMGREHVADLLLTKVPKTFMLINSLHDKNNVGLSFYADKAEVTPEQMKEFHDAIECTGIHKSEITYTDEKKVSAGGPGREAPEDQKKKKKKNCNHRADELVTLFFFF</sequence>
<dbReference type="PANTHER" id="PTHR11967">
    <property type="entry name" value="ALPHA-1-ACID GLYCOPROTEIN"/>
    <property type="match status" value="1"/>
</dbReference>
<dbReference type="GO" id="GO:0006953">
    <property type="term" value="P:acute-phase response"/>
    <property type="evidence" value="ECO:0007669"/>
    <property type="project" value="UniProtKB-KW"/>
</dbReference>
<dbReference type="Proteomes" id="UP000694571">
    <property type="component" value="Unplaced"/>
</dbReference>
<dbReference type="Ensembl" id="ENSSSCT00050043167.1">
    <property type="protein sequence ID" value="ENSSSCP00050017833.1"/>
    <property type="gene ID" value="ENSSSCG00050032139.1"/>
</dbReference>
<evidence type="ECO:0000256" key="3">
    <source>
        <dbReference type="ARBA" id="ARBA00022448"/>
    </source>
</evidence>
<dbReference type="SUPFAM" id="SSF50814">
    <property type="entry name" value="Lipocalins"/>
    <property type="match status" value="1"/>
</dbReference>
<feature type="signal peptide" evidence="10">
    <location>
        <begin position="1"/>
        <end position="18"/>
    </location>
</feature>
<evidence type="ECO:0000256" key="4">
    <source>
        <dbReference type="ARBA" id="ARBA00022486"/>
    </source>
</evidence>
<evidence type="ECO:0000256" key="1">
    <source>
        <dbReference type="ARBA" id="ARBA00004613"/>
    </source>
</evidence>
<name>A0A8D1M5U1_PIG</name>
<comment type="similarity">
    <text evidence="2">Belongs to the calycin superfamily. Lipocalin family.</text>
</comment>
<evidence type="ECO:0000313" key="13">
    <source>
        <dbReference type="Proteomes" id="UP000694571"/>
    </source>
</evidence>
<dbReference type="InterPro" id="IPR000566">
    <property type="entry name" value="Lipocln_cytosolic_FA-bd_dom"/>
</dbReference>
<evidence type="ECO:0000256" key="9">
    <source>
        <dbReference type="SAM" id="MobiDB-lite"/>
    </source>
</evidence>
<dbReference type="FunFam" id="2.40.128.20:FF:000012">
    <property type="entry name" value="Alpha-1-acid glycoprotein 2"/>
    <property type="match status" value="1"/>
</dbReference>
<evidence type="ECO:0000313" key="12">
    <source>
        <dbReference type="Ensembl" id="ENSSSCP00050017833.1"/>
    </source>
</evidence>
<keyword evidence="8" id="KW-0325">Glycoprotein</keyword>
<dbReference type="InterPro" id="IPR001500">
    <property type="entry name" value="A1A_glycop"/>
</dbReference>
<evidence type="ECO:0000256" key="2">
    <source>
        <dbReference type="ARBA" id="ARBA00006889"/>
    </source>
</evidence>
<accession>A0A8D1M5U1</accession>
<dbReference type="AlphaFoldDB" id="A0A8D1M5U1"/>
<dbReference type="PANTHER" id="PTHR11967:SF2">
    <property type="entry name" value="ALPHA-1-ACID GLYCOPROTEIN 1"/>
    <property type="match status" value="1"/>
</dbReference>
<keyword evidence="4" id="KW-0011">Acute phase</keyword>
<dbReference type="PRINTS" id="PR00708">
    <property type="entry name" value="A1AGLPROTEIN"/>
</dbReference>
<evidence type="ECO:0000256" key="6">
    <source>
        <dbReference type="ARBA" id="ARBA00022729"/>
    </source>
</evidence>
<evidence type="ECO:0000256" key="10">
    <source>
        <dbReference type="SAM" id="SignalP"/>
    </source>
</evidence>
<reference evidence="12" key="1">
    <citation type="submission" date="2025-08" db="UniProtKB">
        <authorList>
            <consortium name="Ensembl"/>
        </authorList>
    </citation>
    <scope>IDENTIFICATION</scope>
</reference>
<proteinExistence type="inferred from homology"/>
<evidence type="ECO:0000256" key="7">
    <source>
        <dbReference type="ARBA" id="ARBA00023157"/>
    </source>
</evidence>
<feature type="region of interest" description="Disordered" evidence="9">
    <location>
        <begin position="177"/>
        <end position="201"/>
    </location>
</feature>
<evidence type="ECO:0000259" key="11">
    <source>
        <dbReference type="Pfam" id="PF00061"/>
    </source>
</evidence>
<feature type="chain" id="PRO_5034199687" evidence="10">
    <location>
        <begin position="19"/>
        <end position="216"/>
    </location>
</feature>
<gene>
    <name evidence="12" type="primary">ORM1</name>
</gene>
<dbReference type="GO" id="GO:0005615">
    <property type="term" value="C:extracellular space"/>
    <property type="evidence" value="ECO:0007669"/>
    <property type="project" value="InterPro"/>
</dbReference>
<dbReference type="Gene3D" id="2.40.128.20">
    <property type="match status" value="1"/>
</dbReference>
<feature type="domain" description="Lipocalin/cytosolic fatty-acid binding" evidence="11">
    <location>
        <begin position="40"/>
        <end position="179"/>
    </location>
</feature>
<dbReference type="CDD" id="cd19451">
    <property type="entry name" value="lipocalin_AGP-like"/>
    <property type="match status" value="1"/>
</dbReference>
<comment type="subcellular location">
    <subcellularLocation>
        <location evidence="1">Secreted</location>
    </subcellularLocation>
</comment>
<evidence type="ECO:0000256" key="5">
    <source>
        <dbReference type="ARBA" id="ARBA00022525"/>
    </source>
</evidence>
<keyword evidence="5" id="KW-0964">Secreted</keyword>
<keyword evidence="3" id="KW-0813">Transport</keyword>